<dbReference type="AlphaFoldDB" id="A0AAD4NZ52"/>
<dbReference type="Proteomes" id="UP001190926">
    <property type="component" value="Unassembled WGS sequence"/>
</dbReference>
<evidence type="ECO:0000313" key="2">
    <source>
        <dbReference type="Proteomes" id="UP001190926"/>
    </source>
</evidence>
<proteinExistence type="predicted"/>
<organism evidence="1 2">
    <name type="scientific">Perilla frutescens var. hirtella</name>
    <name type="common">Perilla citriodora</name>
    <name type="synonym">Perilla setoyensis</name>
    <dbReference type="NCBI Taxonomy" id="608512"/>
    <lineage>
        <taxon>Eukaryota</taxon>
        <taxon>Viridiplantae</taxon>
        <taxon>Streptophyta</taxon>
        <taxon>Embryophyta</taxon>
        <taxon>Tracheophyta</taxon>
        <taxon>Spermatophyta</taxon>
        <taxon>Magnoliopsida</taxon>
        <taxon>eudicotyledons</taxon>
        <taxon>Gunneridae</taxon>
        <taxon>Pentapetalae</taxon>
        <taxon>asterids</taxon>
        <taxon>lamiids</taxon>
        <taxon>Lamiales</taxon>
        <taxon>Lamiaceae</taxon>
        <taxon>Nepetoideae</taxon>
        <taxon>Elsholtzieae</taxon>
        <taxon>Perilla</taxon>
    </lineage>
</organism>
<reference evidence="1 2" key="1">
    <citation type="journal article" date="2021" name="Nat. Commun.">
        <title>Incipient diploidization of the medicinal plant Perilla within 10,000 years.</title>
        <authorList>
            <person name="Zhang Y."/>
            <person name="Shen Q."/>
            <person name="Leng L."/>
            <person name="Zhang D."/>
            <person name="Chen S."/>
            <person name="Shi Y."/>
            <person name="Ning Z."/>
            <person name="Chen S."/>
        </authorList>
    </citation>
    <scope>NUCLEOTIDE SEQUENCE [LARGE SCALE GENOMIC DNA]</scope>
    <source>
        <strain evidence="2">cv. PC099</strain>
    </source>
</reference>
<name>A0AAD4NZ52_PERFH</name>
<dbReference type="EMBL" id="SDAM02004710">
    <property type="protein sequence ID" value="KAH6820032.1"/>
    <property type="molecule type" value="Genomic_DNA"/>
</dbReference>
<comment type="caution">
    <text evidence="1">The sequence shown here is derived from an EMBL/GenBank/DDBJ whole genome shotgun (WGS) entry which is preliminary data.</text>
</comment>
<keyword evidence="2" id="KW-1185">Reference proteome</keyword>
<sequence length="74" mass="8168">MEPSDRWKPAALLPATSGTQRPLECHHRQSQRPLGSGDGWGARFQLLTGRWDTALAGFSKSIEILCPEVGFHPL</sequence>
<protein>
    <submittedName>
        <fullName evidence="1">Uncharacterized protein</fullName>
    </submittedName>
</protein>
<gene>
    <name evidence="1" type="ORF">C2S53_012900</name>
</gene>
<accession>A0AAD4NZ52</accession>
<evidence type="ECO:0000313" key="1">
    <source>
        <dbReference type="EMBL" id="KAH6820032.1"/>
    </source>
</evidence>